<dbReference type="SUPFAM" id="SSF55008">
    <property type="entry name" value="HMA, heavy metal-associated domain"/>
    <property type="match status" value="1"/>
</dbReference>
<evidence type="ECO:0000256" key="3">
    <source>
        <dbReference type="ARBA" id="ARBA00022906"/>
    </source>
</evidence>
<feature type="transmembrane region" description="Helical" evidence="6">
    <location>
        <begin position="149"/>
        <end position="167"/>
    </location>
</feature>
<reference evidence="8 9" key="1">
    <citation type="submission" date="2020-08" db="EMBL/GenBank/DDBJ databases">
        <title>Croceimicrobium hydrocarbonivorans gen. nov., sp. nov., a novel marine bacterium isolated from a bacterial consortium that degrades polyethylene terephthalate.</title>
        <authorList>
            <person name="Liu R."/>
        </authorList>
    </citation>
    <scope>NUCLEOTIDE SEQUENCE [LARGE SCALE GENOMIC DNA]</scope>
    <source>
        <strain evidence="8 9">A20-9</strain>
    </source>
</reference>
<dbReference type="InterPro" id="IPR036163">
    <property type="entry name" value="HMA_dom_sf"/>
</dbReference>
<sequence length="262" mass="29190">MQQSLFDIPKMDCPSEENLIRLKLQNFSQVHHLDFDLEHRQLKIQHQGEVEPLIQALEELKLGSRFIDSYEIDAGSADQKQEKSLLWAVLLINLGFFGIEALWGFLANSMGLLADSLDMLADGLVYGLSLWAVGATLIRKKRVAKIAGYLQLALALLAFIEVLHRFISPVELPDFKSMMIVSAFALLANALCLYLLQKSRTKDEVHMKASLIFTSNDVIINLGVISAGSLVYALNSPWPDLVIGMIVLFLVAKGALRILKLN</sequence>
<evidence type="ECO:0000313" key="8">
    <source>
        <dbReference type="EMBL" id="QNR26084.1"/>
    </source>
</evidence>
<evidence type="ECO:0000313" key="9">
    <source>
        <dbReference type="Proteomes" id="UP000516305"/>
    </source>
</evidence>
<dbReference type="AlphaFoldDB" id="A0A7H0VK36"/>
<dbReference type="PANTHER" id="PTHR11562:SF17">
    <property type="entry name" value="RE54080P-RELATED"/>
    <property type="match status" value="1"/>
</dbReference>
<keyword evidence="3" id="KW-0862">Zinc</keyword>
<name>A0A7H0VK36_9FLAO</name>
<comment type="subcellular location">
    <subcellularLocation>
        <location evidence="1">Membrane</location>
        <topology evidence="1">Multi-pass membrane protein</topology>
    </subcellularLocation>
</comment>
<accession>A0A7H0VK36</accession>
<feature type="transmembrane region" description="Helical" evidence="6">
    <location>
        <begin position="85"/>
        <end position="107"/>
    </location>
</feature>
<evidence type="ECO:0000259" key="7">
    <source>
        <dbReference type="Pfam" id="PF01545"/>
    </source>
</evidence>
<dbReference type="RefSeq" id="WP_210760598.1">
    <property type="nucleotide sequence ID" value="NZ_CP060139.1"/>
</dbReference>
<evidence type="ECO:0000256" key="6">
    <source>
        <dbReference type="SAM" id="Phobius"/>
    </source>
</evidence>
<feature type="transmembrane region" description="Helical" evidence="6">
    <location>
        <begin position="218"/>
        <end position="235"/>
    </location>
</feature>
<dbReference type="KEGG" id="chyd:H4K34_15350"/>
<feature type="transmembrane region" description="Helical" evidence="6">
    <location>
        <begin position="241"/>
        <end position="259"/>
    </location>
</feature>
<feature type="domain" description="Cation efflux protein transmembrane" evidence="7">
    <location>
        <begin position="86"/>
        <end position="260"/>
    </location>
</feature>
<keyword evidence="3" id="KW-0864">Zinc transport</keyword>
<keyword evidence="9" id="KW-1185">Reference proteome</keyword>
<dbReference type="Gene3D" id="1.20.1510.10">
    <property type="entry name" value="Cation efflux protein transmembrane domain"/>
    <property type="match status" value="1"/>
</dbReference>
<keyword evidence="4 6" id="KW-1133">Transmembrane helix</keyword>
<dbReference type="SUPFAM" id="SSF161111">
    <property type="entry name" value="Cation efflux protein transmembrane domain-like"/>
    <property type="match status" value="1"/>
</dbReference>
<dbReference type="Pfam" id="PF01545">
    <property type="entry name" value="Cation_efflux"/>
    <property type="match status" value="1"/>
</dbReference>
<keyword evidence="5 6" id="KW-0472">Membrane</keyword>
<gene>
    <name evidence="8" type="ORF">H4K34_15350</name>
</gene>
<dbReference type="EMBL" id="CP060139">
    <property type="protein sequence ID" value="QNR26084.1"/>
    <property type="molecule type" value="Genomic_DNA"/>
</dbReference>
<evidence type="ECO:0000256" key="2">
    <source>
        <dbReference type="ARBA" id="ARBA00022692"/>
    </source>
</evidence>
<keyword evidence="3" id="KW-0406">Ion transport</keyword>
<dbReference type="GO" id="GO:0046872">
    <property type="term" value="F:metal ion binding"/>
    <property type="evidence" value="ECO:0007669"/>
    <property type="project" value="InterPro"/>
</dbReference>
<dbReference type="InterPro" id="IPR027469">
    <property type="entry name" value="Cation_efflux_TMD_sf"/>
</dbReference>
<evidence type="ECO:0000256" key="1">
    <source>
        <dbReference type="ARBA" id="ARBA00004141"/>
    </source>
</evidence>
<evidence type="ECO:0000256" key="5">
    <source>
        <dbReference type="ARBA" id="ARBA00023136"/>
    </source>
</evidence>
<keyword evidence="3" id="KW-0813">Transport</keyword>
<protein>
    <submittedName>
        <fullName evidence="8">Cation transporter</fullName>
    </submittedName>
</protein>
<dbReference type="InterPro" id="IPR058533">
    <property type="entry name" value="Cation_efflux_TM"/>
</dbReference>
<keyword evidence="2 6" id="KW-0812">Transmembrane</keyword>
<dbReference type="InterPro" id="IPR050681">
    <property type="entry name" value="CDF/SLC30A"/>
</dbReference>
<feature type="transmembrane region" description="Helical" evidence="6">
    <location>
        <begin position="119"/>
        <end position="137"/>
    </location>
</feature>
<dbReference type="Proteomes" id="UP000516305">
    <property type="component" value="Chromosome"/>
</dbReference>
<dbReference type="PANTHER" id="PTHR11562">
    <property type="entry name" value="CATION EFFLUX PROTEIN/ ZINC TRANSPORTER"/>
    <property type="match status" value="1"/>
</dbReference>
<dbReference type="GO" id="GO:0005385">
    <property type="term" value="F:zinc ion transmembrane transporter activity"/>
    <property type="evidence" value="ECO:0007669"/>
    <property type="project" value="TreeGrafter"/>
</dbReference>
<organism evidence="8 9">
    <name type="scientific">Croceimicrobium hydrocarbonivorans</name>
    <dbReference type="NCBI Taxonomy" id="2761580"/>
    <lineage>
        <taxon>Bacteria</taxon>
        <taxon>Pseudomonadati</taxon>
        <taxon>Bacteroidota</taxon>
        <taxon>Flavobacteriia</taxon>
        <taxon>Flavobacteriales</taxon>
        <taxon>Owenweeksiaceae</taxon>
        <taxon>Croceimicrobium</taxon>
    </lineage>
</organism>
<evidence type="ECO:0000256" key="4">
    <source>
        <dbReference type="ARBA" id="ARBA00022989"/>
    </source>
</evidence>
<proteinExistence type="predicted"/>
<feature type="transmembrane region" description="Helical" evidence="6">
    <location>
        <begin position="179"/>
        <end position="197"/>
    </location>
</feature>
<dbReference type="GO" id="GO:0005886">
    <property type="term" value="C:plasma membrane"/>
    <property type="evidence" value="ECO:0007669"/>
    <property type="project" value="TreeGrafter"/>
</dbReference>